<dbReference type="PANTHER" id="PTHR32308">
    <property type="entry name" value="LYASE BETA SUBUNIT, PUTATIVE (AFU_ORTHOLOGUE AFUA_4G13030)-RELATED"/>
    <property type="match status" value="1"/>
</dbReference>
<dbReference type="InterPro" id="IPR015813">
    <property type="entry name" value="Pyrv/PenolPyrv_kinase-like_dom"/>
</dbReference>
<keyword evidence="2 5" id="KW-0479">Metal-binding</keyword>
<feature type="binding site" evidence="4">
    <location>
        <position position="143"/>
    </location>
    <ligand>
        <name>substrate</name>
    </ligand>
</feature>
<dbReference type="SUPFAM" id="SSF51621">
    <property type="entry name" value="Phosphoenolpyruvate/pyruvate domain"/>
    <property type="match status" value="1"/>
</dbReference>
<sequence>MTGRGRVLVLAERQIHLKRTGLYASGCSPVNMIQAVFYNEDMLVYDLEDSVPASEKDAARLLIYQMMKYHRPRNKYVAIRINALYSEYFEEDLQAVVRANPDAIRLPKIEYAKEVQSISQRIAQIEDQVGLEVGKIDLICNIESYMGIINAQEIASADPRVVALTVSAEDLTASMKAQRTKKGLEVFYARNAVLLACRAAGIDAIDVVFSDINDEEGLREDTALAKNLGFDGKTVVHPRQIDVVNSFFTPSQKEINYALRVLDAVEQGKQLGKGAVTLDGSMIDKPIEMRARTTLAQAEAAGIKLDRMVI</sequence>
<comment type="cofactor">
    <cofactor evidence="1">
        <name>Mg(2+)</name>
        <dbReference type="ChEBI" id="CHEBI:18420"/>
    </cofactor>
</comment>
<dbReference type="EMBL" id="JACOPO010000006">
    <property type="protein sequence ID" value="MBC5723099.1"/>
    <property type="molecule type" value="Genomic_DNA"/>
</dbReference>
<gene>
    <name evidence="7" type="ORF">H8S11_09760</name>
</gene>
<evidence type="ECO:0000256" key="3">
    <source>
        <dbReference type="ARBA" id="ARBA00022842"/>
    </source>
</evidence>
<dbReference type="PIRSF" id="PIRSF015582">
    <property type="entry name" value="Cit_lyase_B"/>
    <property type="match status" value="1"/>
</dbReference>
<evidence type="ECO:0000256" key="4">
    <source>
        <dbReference type="PIRSR" id="PIRSR015582-1"/>
    </source>
</evidence>
<evidence type="ECO:0000256" key="1">
    <source>
        <dbReference type="ARBA" id="ARBA00001946"/>
    </source>
</evidence>
<feature type="domain" description="HpcH/HpaI aldolase/citrate lyase" evidence="6">
    <location>
        <begin position="19"/>
        <end position="238"/>
    </location>
</feature>
<comment type="caution">
    <text evidence="7">The sequence shown here is derived from an EMBL/GenBank/DDBJ whole genome shotgun (WGS) entry which is preliminary data.</text>
</comment>
<feature type="binding site" evidence="5">
    <location>
        <position position="143"/>
    </location>
    <ligand>
        <name>Mg(2+)</name>
        <dbReference type="ChEBI" id="CHEBI:18420"/>
    </ligand>
</feature>
<feature type="binding site" evidence="4">
    <location>
        <position position="80"/>
    </location>
    <ligand>
        <name>substrate</name>
    </ligand>
</feature>
<name>A0A8J6M6S3_9FIRM</name>
<dbReference type="InterPro" id="IPR040442">
    <property type="entry name" value="Pyrv_kinase-like_dom_sf"/>
</dbReference>
<organism evidence="7 8">
    <name type="scientific">Flintibacter hominis</name>
    <dbReference type="NCBI Taxonomy" id="2763048"/>
    <lineage>
        <taxon>Bacteria</taxon>
        <taxon>Bacillati</taxon>
        <taxon>Bacillota</taxon>
        <taxon>Clostridia</taxon>
        <taxon>Eubacteriales</taxon>
        <taxon>Flintibacter</taxon>
    </lineage>
</organism>
<feature type="binding site" evidence="5">
    <location>
        <position position="170"/>
    </location>
    <ligand>
        <name>Mg(2+)</name>
        <dbReference type="ChEBI" id="CHEBI:18420"/>
    </ligand>
</feature>
<dbReference type="Pfam" id="PF03328">
    <property type="entry name" value="HpcH_HpaI"/>
    <property type="match status" value="1"/>
</dbReference>
<reference evidence="7" key="1">
    <citation type="submission" date="2020-08" db="EMBL/GenBank/DDBJ databases">
        <title>Genome public.</title>
        <authorList>
            <person name="Liu C."/>
            <person name="Sun Q."/>
        </authorList>
    </citation>
    <scope>NUCLEOTIDE SEQUENCE</scope>
    <source>
        <strain evidence="7">NSJ-23</strain>
    </source>
</reference>
<keyword evidence="8" id="KW-1185">Reference proteome</keyword>
<dbReference type="InterPro" id="IPR005000">
    <property type="entry name" value="Aldolase/citrate-lyase_domain"/>
</dbReference>
<evidence type="ECO:0000259" key="6">
    <source>
        <dbReference type="Pfam" id="PF03328"/>
    </source>
</evidence>
<dbReference type="Proteomes" id="UP000628736">
    <property type="component" value="Unassembled WGS sequence"/>
</dbReference>
<evidence type="ECO:0000256" key="2">
    <source>
        <dbReference type="ARBA" id="ARBA00022723"/>
    </source>
</evidence>
<evidence type="ECO:0000313" key="7">
    <source>
        <dbReference type="EMBL" id="MBC5723099.1"/>
    </source>
</evidence>
<dbReference type="PANTHER" id="PTHR32308:SF10">
    <property type="entry name" value="CITRATE LYASE SUBUNIT BETA"/>
    <property type="match status" value="1"/>
</dbReference>
<proteinExistence type="predicted"/>
<dbReference type="Gene3D" id="3.20.20.60">
    <property type="entry name" value="Phosphoenolpyruvate-binding domains"/>
    <property type="match status" value="1"/>
</dbReference>
<dbReference type="AlphaFoldDB" id="A0A8J6M6S3"/>
<dbReference type="InterPro" id="IPR011206">
    <property type="entry name" value="Citrate_lyase_beta/mcl1/mcl2"/>
</dbReference>
<keyword evidence="7" id="KW-0456">Lyase</keyword>
<evidence type="ECO:0000256" key="5">
    <source>
        <dbReference type="PIRSR" id="PIRSR015582-2"/>
    </source>
</evidence>
<dbReference type="GO" id="GO:0006107">
    <property type="term" value="P:oxaloacetate metabolic process"/>
    <property type="evidence" value="ECO:0007669"/>
    <property type="project" value="TreeGrafter"/>
</dbReference>
<keyword evidence="3 5" id="KW-0460">Magnesium</keyword>
<protein>
    <submittedName>
        <fullName evidence="7">HpcH/HpaI aldolase/citrate lyase family protein</fullName>
    </submittedName>
</protein>
<dbReference type="GO" id="GO:0016829">
    <property type="term" value="F:lyase activity"/>
    <property type="evidence" value="ECO:0007669"/>
    <property type="project" value="UniProtKB-KW"/>
</dbReference>
<dbReference type="GO" id="GO:0000287">
    <property type="term" value="F:magnesium ion binding"/>
    <property type="evidence" value="ECO:0007669"/>
    <property type="project" value="TreeGrafter"/>
</dbReference>
<accession>A0A8J6M6S3</accession>
<evidence type="ECO:0000313" key="8">
    <source>
        <dbReference type="Proteomes" id="UP000628736"/>
    </source>
</evidence>